<evidence type="ECO:0000313" key="2">
    <source>
        <dbReference type="Proteomes" id="UP000824881"/>
    </source>
</evidence>
<gene>
    <name evidence="1" type="ORF">CCMSSC00406_0009450</name>
</gene>
<proteinExistence type="predicted"/>
<dbReference type="Proteomes" id="UP000824881">
    <property type="component" value="Unassembled WGS sequence"/>
</dbReference>
<comment type="caution">
    <text evidence="1">The sequence shown here is derived from an EMBL/GenBank/DDBJ whole genome shotgun (WGS) entry which is preliminary data.</text>
</comment>
<sequence length="192" mass="20793">MARFAAPRLIVFADPGLIIVLALAVLVVDAHYTHVLIKVQGMTFIEGLGLAGAMLTIVSMPIIIFSPAGSFPTSVLFETVWLSILWVFWLLTAAIASSTRVSFMEPLGSRGCSQLNGELFTLCAELPAIEGLAYAVWVLMISYSVALYTFSYKAVSGGHPNIWSASASQFPYSKRYNVDLTSDGTTYSNKLP</sequence>
<evidence type="ECO:0000313" key="1">
    <source>
        <dbReference type="EMBL" id="KAG9224408.1"/>
    </source>
</evidence>
<reference evidence="1 2" key="1">
    <citation type="journal article" date="2021" name="Appl. Environ. Microbiol.">
        <title>Genetic linkage and physical mapping for an oyster mushroom Pleurotus cornucopiae and QTL analysis for the trait cap color.</title>
        <authorList>
            <person name="Zhang Y."/>
            <person name="Gao W."/>
            <person name="Sonnenberg A."/>
            <person name="Chen Q."/>
            <person name="Zhang J."/>
            <person name="Huang C."/>
        </authorList>
    </citation>
    <scope>NUCLEOTIDE SEQUENCE [LARGE SCALE GENOMIC DNA]</scope>
    <source>
        <strain evidence="1">CCMSSC00406</strain>
    </source>
</reference>
<name>A0ACB7J1I6_PLECO</name>
<protein>
    <submittedName>
        <fullName evidence="1">Uncharacterized protein</fullName>
    </submittedName>
</protein>
<accession>A0ACB7J1I6</accession>
<keyword evidence="2" id="KW-1185">Reference proteome</keyword>
<organism evidence="1 2">
    <name type="scientific">Pleurotus cornucopiae</name>
    <name type="common">Cornucopia mushroom</name>
    <dbReference type="NCBI Taxonomy" id="5321"/>
    <lineage>
        <taxon>Eukaryota</taxon>
        <taxon>Fungi</taxon>
        <taxon>Dikarya</taxon>
        <taxon>Basidiomycota</taxon>
        <taxon>Agaricomycotina</taxon>
        <taxon>Agaricomycetes</taxon>
        <taxon>Agaricomycetidae</taxon>
        <taxon>Agaricales</taxon>
        <taxon>Pleurotineae</taxon>
        <taxon>Pleurotaceae</taxon>
        <taxon>Pleurotus</taxon>
    </lineage>
</organism>
<dbReference type="EMBL" id="WQMT02000003">
    <property type="protein sequence ID" value="KAG9224408.1"/>
    <property type="molecule type" value="Genomic_DNA"/>
</dbReference>